<dbReference type="InterPro" id="IPR050289">
    <property type="entry name" value="TorD/DmsD_chaperones"/>
</dbReference>
<accession>A0A0K2SGK7</accession>
<gene>
    <name evidence="2" type="ORF">LIP_0295</name>
</gene>
<dbReference type="STRING" id="1555112.LIP_0295"/>
<evidence type="ECO:0000256" key="1">
    <source>
        <dbReference type="ARBA" id="ARBA00023186"/>
    </source>
</evidence>
<dbReference type="Gene3D" id="1.10.3480.10">
    <property type="entry name" value="TorD-like"/>
    <property type="match status" value="1"/>
</dbReference>
<proteinExistence type="predicted"/>
<dbReference type="SUPFAM" id="SSF89155">
    <property type="entry name" value="TorD-like"/>
    <property type="match status" value="1"/>
</dbReference>
<dbReference type="Pfam" id="PF02613">
    <property type="entry name" value="Nitrate_red_del"/>
    <property type="match status" value="1"/>
</dbReference>
<dbReference type="InterPro" id="IPR020945">
    <property type="entry name" value="DMSO/NO3_reduct_chaperone"/>
</dbReference>
<organism evidence="2 3">
    <name type="scientific">Limnochorda pilosa</name>
    <dbReference type="NCBI Taxonomy" id="1555112"/>
    <lineage>
        <taxon>Bacteria</taxon>
        <taxon>Bacillati</taxon>
        <taxon>Bacillota</taxon>
        <taxon>Limnochordia</taxon>
        <taxon>Limnochordales</taxon>
        <taxon>Limnochordaceae</taxon>
        <taxon>Limnochorda</taxon>
    </lineage>
</organism>
<dbReference type="InterPro" id="IPR036411">
    <property type="entry name" value="TorD-like_sf"/>
</dbReference>
<evidence type="ECO:0000313" key="2">
    <source>
        <dbReference type="EMBL" id="BAS26152.1"/>
    </source>
</evidence>
<evidence type="ECO:0000313" key="3">
    <source>
        <dbReference type="Proteomes" id="UP000065807"/>
    </source>
</evidence>
<dbReference type="Proteomes" id="UP000065807">
    <property type="component" value="Chromosome"/>
</dbReference>
<name>A0A0K2SGK7_LIMPI</name>
<dbReference type="RefSeq" id="WP_068133350.1">
    <property type="nucleotide sequence ID" value="NZ_AP014924.1"/>
</dbReference>
<protein>
    <submittedName>
        <fullName evidence="2">Molecular chaperone TorD</fullName>
    </submittedName>
</protein>
<dbReference type="PANTHER" id="PTHR34227:SF1">
    <property type="entry name" value="DIMETHYL SULFOXIDE REDUCTASE CHAPERONE-RELATED"/>
    <property type="match status" value="1"/>
</dbReference>
<sequence length="115" mass="13179">MQATVAVIRAYADAGLALSEETHDQPDFIGIELEFMRCLTKQEAEAWAQGDSAQAQESLQREQSFLRDHLARWVNGFCRRMEDEAELDFYRGVALLTRFLVKSDLEYVASLPRVH</sequence>
<dbReference type="OrthoDB" id="9795302at2"/>
<reference evidence="3" key="1">
    <citation type="submission" date="2015-07" db="EMBL/GenBank/DDBJ databases">
        <title>Complete genome sequence and phylogenetic analysis of Limnochorda pilosa.</title>
        <authorList>
            <person name="Watanabe M."/>
            <person name="Kojima H."/>
            <person name="Fukui M."/>
        </authorList>
    </citation>
    <scope>NUCLEOTIDE SEQUENCE [LARGE SCALE GENOMIC DNA]</scope>
    <source>
        <strain evidence="3">HC45</strain>
    </source>
</reference>
<dbReference type="PANTHER" id="PTHR34227">
    <property type="entry name" value="CHAPERONE PROTEIN YCDY"/>
    <property type="match status" value="1"/>
</dbReference>
<dbReference type="KEGG" id="lpil:LIP_0295"/>
<keyword evidence="1" id="KW-0143">Chaperone</keyword>
<dbReference type="EMBL" id="AP014924">
    <property type="protein sequence ID" value="BAS26152.1"/>
    <property type="molecule type" value="Genomic_DNA"/>
</dbReference>
<keyword evidence="3" id="KW-1185">Reference proteome</keyword>
<reference evidence="3" key="2">
    <citation type="journal article" date="2016" name="Int. J. Syst. Evol. Microbiol.">
        <title>Complete genome sequence and cell structure of Limnochorda pilosa, a Gram-negative spore-former within the phylum Firmicutes.</title>
        <authorList>
            <person name="Watanabe M."/>
            <person name="Kojima H."/>
            <person name="Fukui M."/>
        </authorList>
    </citation>
    <scope>NUCLEOTIDE SEQUENCE [LARGE SCALE GENOMIC DNA]</scope>
    <source>
        <strain evidence="3">HC45</strain>
    </source>
</reference>
<dbReference type="AlphaFoldDB" id="A0A0K2SGK7"/>